<accession>A0A846TTY8</accession>
<proteinExistence type="predicted"/>
<dbReference type="GO" id="GO:0015628">
    <property type="term" value="P:protein secretion by the type II secretion system"/>
    <property type="evidence" value="ECO:0007669"/>
    <property type="project" value="TreeGrafter"/>
</dbReference>
<feature type="domain" description="Soluble ligand binding" evidence="2">
    <location>
        <begin position="50"/>
        <end position="103"/>
    </location>
</feature>
<evidence type="ECO:0000313" key="3">
    <source>
        <dbReference type="EMBL" id="NKE08737.1"/>
    </source>
</evidence>
<evidence type="ECO:0000313" key="4">
    <source>
        <dbReference type="Proteomes" id="UP000521379"/>
    </source>
</evidence>
<dbReference type="GO" id="GO:0003677">
    <property type="term" value="F:DNA binding"/>
    <property type="evidence" value="ECO:0007669"/>
    <property type="project" value="UniProtKB-KW"/>
</dbReference>
<dbReference type="SUPFAM" id="SSF47781">
    <property type="entry name" value="RuvA domain 2-like"/>
    <property type="match status" value="1"/>
</dbReference>
<feature type="region of interest" description="Disordered" evidence="1">
    <location>
        <begin position="111"/>
        <end position="138"/>
    </location>
</feature>
<dbReference type="Pfam" id="PF12836">
    <property type="entry name" value="HHH_3"/>
    <property type="match status" value="1"/>
</dbReference>
<protein>
    <submittedName>
        <fullName evidence="3">ComEA family DNA-binding protein</fullName>
    </submittedName>
</protein>
<reference evidence="3 4" key="1">
    <citation type="submission" date="2020-02" db="EMBL/GenBank/DDBJ databases">
        <authorList>
            <person name="Sun Q."/>
        </authorList>
    </citation>
    <scope>NUCLEOTIDE SEQUENCE [LARGE SCALE GENOMIC DNA]</scope>
    <source>
        <strain evidence="3 4">YIM 13062</strain>
    </source>
</reference>
<dbReference type="PANTHER" id="PTHR21180">
    <property type="entry name" value="ENDONUCLEASE/EXONUCLEASE/PHOSPHATASE FAMILY DOMAIN-CONTAINING PROTEIN 1"/>
    <property type="match status" value="1"/>
</dbReference>
<feature type="region of interest" description="Disordered" evidence="1">
    <location>
        <begin position="18"/>
        <end position="45"/>
    </location>
</feature>
<feature type="compositionally biased region" description="Low complexity" evidence="1">
    <location>
        <begin position="120"/>
        <end position="138"/>
    </location>
</feature>
<dbReference type="Proteomes" id="UP000521379">
    <property type="component" value="Unassembled WGS sequence"/>
</dbReference>
<dbReference type="Gene3D" id="3.10.560.10">
    <property type="entry name" value="Outer membrane lipoprotein wza domain like"/>
    <property type="match status" value="1"/>
</dbReference>
<dbReference type="EMBL" id="JAAVUN010000002">
    <property type="protein sequence ID" value="NKE08737.1"/>
    <property type="molecule type" value="Genomic_DNA"/>
</dbReference>
<dbReference type="GO" id="GO:0015627">
    <property type="term" value="C:type II protein secretion system complex"/>
    <property type="evidence" value="ECO:0007669"/>
    <property type="project" value="TreeGrafter"/>
</dbReference>
<dbReference type="Pfam" id="PF10531">
    <property type="entry name" value="SLBB"/>
    <property type="match status" value="1"/>
</dbReference>
<dbReference type="PANTHER" id="PTHR21180:SF32">
    <property type="entry name" value="ENDONUCLEASE_EXONUCLEASE_PHOSPHATASE FAMILY DOMAIN-CONTAINING PROTEIN 1"/>
    <property type="match status" value="1"/>
</dbReference>
<evidence type="ECO:0000259" key="2">
    <source>
        <dbReference type="Pfam" id="PF10531"/>
    </source>
</evidence>
<dbReference type="InterPro" id="IPR051675">
    <property type="entry name" value="Endo/Exo/Phosphatase_dom_1"/>
</dbReference>
<dbReference type="Gene3D" id="1.10.150.320">
    <property type="entry name" value="Photosystem II 12 kDa extrinsic protein"/>
    <property type="match status" value="1"/>
</dbReference>
<keyword evidence="4" id="KW-1185">Reference proteome</keyword>
<sequence>MWPDHDDSEAVEVSAAIGTEPAGSLSPAASSGATESAGGPTDAGTGTVLVHVVGEVRSPGVVEIPAGGRVQDAVEAAGGLTSQAVVTHVNLAAPATDGVQISIPDAEGDRQLANNPVEVGPSAAPEPASSSSASTAAGSSGALVNLNTATAAELETLPRVGPVMAQRIIEHRDQVGGFRSVEELDDVTGIGPAMLSALTPLVTV</sequence>
<comment type="caution">
    <text evidence="3">The sequence shown here is derived from an EMBL/GenBank/DDBJ whole genome shotgun (WGS) entry which is preliminary data.</text>
</comment>
<evidence type="ECO:0000256" key="1">
    <source>
        <dbReference type="SAM" id="MobiDB-lite"/>
    </source>
</evidence>
<dbReference type="InterPro" id="IPR010994">
    <property type="entry name" value="RuvA_2-like"/>
</dbReference>
<feature type="compositionally biased region" description="Low complexity" evidence="1">
    <location>
        <begin position="21"/>
        <end position="40"/>
    </location>
</feature>
<organism evidence="3 4">
    <name type="scientific">Kocuria subflava</name>
    <dbReference type="NCBI Taxonomy" id="1736139"/>
    <lineage>
        <taxon>Bacteria</taxon>
        <taxon>Bacillati</taxon>
        <taxon>Actinomycetota</taxon>
        <taxon>Actinomycetes</taxon>
        <taxon>Micrococcales</taxon>
        <taxon>Micrococcaceae</taxon>
        <taxon>Kocuria</taxon>
    </lineage>
</organism>
<dbReference type="AlphaFoldDB" id="A0A846TTY8"/>
<dbReference type="SUPFAM" id="SSF142984">
    <property type="entry name" value="Nqo1 middle domain-like"/>
    <property type="match status" value="1"/>
</dbReference>
<name>A0A846TTY8_9MICC</name>
<gene>
    <name evidence="3" type="ORF">GTW58_01990</name>
</gene>
<keyword evidence="3" id="KW-0238">DNA-binding</keyword>
<dbReference type="InterPro" id="IPR019554">
    <property type="entry name" value="Soluble_ligand-bd"/>
</dbReference>